<reference evidence="2" key="1">
    <citation type="journal article" date="2022" name="Int. J. Mol. Sci.">
        <title>Draft Genome of Tanacetum Coccineum: Genomic Comparison of Closely Related Tanacetum-Family Plants.</title>
        <authorList>
            <person name="Yamashiro T."/>
            <person name="Shiraishi A."/>
            <person name="Nakayama K."/>
            <person name="Satake H."/>
        </authorList>
    </citation>
    <scope>NUCLEOTIDE SEQUENCE</scope>
</reference>
<feature type="region of interest" description="Disordered" evidence="1">
    <location>
        <begin position="85"/>
        <end position="104"/>
    </location>
</feature>
<sequence>MRWQEGGKLGAHRVGSGIAITGHIQGQLSPATCRWGKVCHRGTNCLTEKRVGPTSSLGIIAGDCIPDEDSPATIPQRHFDGDRFPQRHVAGESPEMLPGKTRLL</sequence>
<dbReference type="Proteomes" id="UP001151760">
    <property type="component" value="Unassembled WGS sequence"/>
</dbReference>
<reference evidence="2" key="2">
    <citation type="submission" date="2022-01" db="EMBL/GenBank/DDBJ databases">
        <authorList>
            <person name="Yamashiro T."/>
            <person name="Shiraishi A."/>
            <person name="Satake H."/>
            <person name="Nakayama K."/>
        </authorList>
    </citation>
    <scope>NUCLEOTIDE SEQUENCE</scope>
</reference>
<comment type="caution">
    <text evidence="2">The sequence shown here is derived from an EMBL/GenBank/DDBJ whole genome shotgun (WGS) entry which is preliminary data.</text>
</comment>
<evidence type="ECO:0000256" key="1">
    <source>
        <dbReference type="SAM" id="MobiDB-lite"/>
    </source>
</evidence>
<evidence type="ECO:0000313" key="3">
    <source>
        <dbReference type="Proteomes" id="UP001151760"/>
    </source>
</evidence>
<evidence type="ECO:0000313" key="2">
    <source>
        <dbReference type="EMBL" id="GJT33045.1"/>
    </source>
</evidence>
<organism evidence="2 3">
    <name type="scientific">Tanacetum coccineum</name>
    <dbReference type="NCBI Taxonomy" id="301880"/>
    <lineage>
        <taxon>Eukaryota</taxon>
        <taxon>Viridiplantae</taxon>
        <taxon>Streptophyta</taxon>
        <taxon>Embryophyta</taxon>
        <taxon>Tracheophyta</taxon>
        <taxon>Spermatophyta</taxon>
        <taxon>Magnoliopsida</taxon>
        <taxon>eudicotyledons</taxon>
        <taxon>Gunneridae</taxon>
        <taxon>Pentapetalae</taxon>
        <taxon>asterids</taxon>
        <taxon>campanulids</taxon>
        <taxon>Asterales</taxon>
        <taxon>Asteraceae</taxon>
        <taxon>Asteroideae</taxon>
        <taxon>Anthemideae</taxon>
        <taxon>Anthemidinae</taxon>
        <taxon>Tanacetum</taxon>
    </lineage>
</organism>
<gene>
    <name evidence="2" type="ORF">Tco_0923464</name>
</gene>
<accession>A0ABQ5D122</accession>
<keyword evidence="3" id="KW-1185">Reference proteome</keyword>
<dbReference type="EMBL" id="BQNB010014844">
    <property type="protein sequence ID" value="GJT33045.1"/>
    <property type="molecule type" value="Genomic_DNA"/>
</dbReference>
<name>A0ABQ5D122_9ASTR</name>
<proteinExistence type="predicted"/>
<protein>
    <submittedName>
        <fullName evidence="2">Uncharacterized protein</fullName>
    </submittedName>
</protein>